<organism evidence="1 2">
    <name type="scientific">Rotaria magnacalcarata</name>
    <dbReference type="NCBI Taxonomy" id="392030"/>
    <lineage>
        <taxon>Eukaryota</taxon>
        <taxon>Metazoa</taxon>
        <taxon>Spiralia</taxon>
        <taxon>Gnathifera</taxon>
        <taxon>Rotifera</taxon>
        <taxon>Eurotatoria</taxon>
        <taxon>Bdelloidea</taxon>
        <taxon>Philodinida</taxon>
        <taxon>Philodinidae</taxon>
        <taxon>Rotaria</taxon>
    </lineage>
</organism>
<dbReference type="EMBL" id="CAJOBI010268698">
    <property type="protein sequence ID" value="CAF5133933.1"/>
    <property type="molecule type" value="Genomic_DNA"/>
</dbReference>
<dbReference type="Proteomes" id="UP000676336">
    <property type="component" value="Unassembled WGS sequence"/>
</dbReference>
<name>A0A8S3FTW4_9BILA</name>
<proteinExistence type="predicted"/>
<reference evidence="1" key="1">
    <citation type="submission" date="2021-02" db="EMBL/GenBank/DDBJ databases">
        <authorList>
            <person name="Nowell W R."/>
        </authorList>
    </citation>
    <scope>NUCLEOTIDE SEQUENCE</scope>
</reference>
<comment type="caution">
    <text evidence="1">The sequence shown here is derived from an EMBL/GenBank/DDBJ whole genome shotgun (WGS) entry which is preliminary data.</text>
</comment>
<protein>
    <submittedName>
        <fullName evidence="1">Uncharacterized protein</fullName>
    </submittedName>
</protein>
<dbReference type="AlphaFoldDB" id="A0A8S3FTW4"/>
<evidence type="ECO:0000313" key="2">
    <source>
        <dbReference type="Proteomes" id="UP000676336"/>
    </source>
</evidence>
<gene>
    <name evidence="1" type="ORF">SMN809_LOCUS63094</name>
</gene>
<accession>A0A8S3FTW4</accession>
<sequence>MVYAANFLFIIKHSEISNIFYTSISRFTRHSNSTKLGRPIFATNHLHYNATKLFQFGRKKCNTFHRAKETDRVVCQKRKHSLMTSINTSRANREHVTMTKKLYI</sequence>
<evidence type="ECO:0000313" key="1">
    <source>
        <dbReference type="EMBL" id="CAF5133933.1"/>
    </source>
</evidence>